<evidence type="ECO:0000259" key="1">
    <source>
        <dbReference type="Pfam" id="PF01498"/>
    </source>
</evidence>
<dbReference type="InterPro" id="IPR036397">
    <property type="entry name" value="RNaseH_sf"/>
</dbReference>
<keyword evidence="2" id="KW-1185">Reference proteome</keyword>
<dbReference type="Pfam" id="PF01498">
    <property type="entry name" value="HTH_Tnp_Tc3_2"/>
    <property type="match status" value="1"/>
</dbReference>
<reference evidence="3" key="1">
    <citation type="submission" date="2022-11" db="UniProtKB">
        <authorList>
            <consortium name="WormBaseParasite"/>
        </authorList>
    </citation>
    <scope>IDENTIFICATION</scope>
</reference>
<organism evidence="2 3">
    <name type="scientific">Acrobeloides nanus</name>
    <dbReference type="NCBI Taxonomy" id="290746"/>
    <lineage>
        <taxon>Eukaryota</taxon>
        <taxon>Metazoa</taxon>
        <taxon>Ecdysozoa</taxon>
        <taxon>Nematoda</taxon>
        <taxon>Chromadorea</taxon>
        <taxon>Rhabditida</taxon>
        <taxon>Tylenchina</taxon>
        <taxon>Cephalobomorpha</taxon>
        <taxon>Cephaloboidea</taxon>
        <taxon>Cephalobidae</taxon>
        <taxon>Acrobeloides</taxon>
    </lineage>
</organism>
<dbReference type="GO" id="GO:0003677">
    <property type="term" value="F:DNA binding"/>
    <property type="evidence" value="ECO:0007669"/>
    <property type="project" value="InterPro"/>
</dbReference>
<evidence type="ECO:0000313" key="3">
    <source>
        <dbReference type="WBParaSite" id="ACRNAN_Path_482.g1811.t1"/>
    </source>
</evidence>
<sequence>MEVDLSVWTAQRILRKADLPAWQSVKKPLISVRNKKARLAFANAYWTAEDWRRVLFSDEIKINLFGSDGIKFVRRRANKRFK</sequence>
<feature type="domain" description="Transposase Tc1-like" evidence="1">
    <location>
        <begin position="6"/>
        <end position="45"/>
    </location>
</feature>
<dbReference type="AlphaFoldDB" id="A0A914C8P1"/>
<protein>
    <submittedName>
        <fullName evidence="3">Transposase Tc1-like domain-containing protein</fullName>
    </submittedName>
</protein>
<dbReference type="WBParaSite" id="ACRNAN_Path_482.g1811.t1">
    <property type="protein sequence ID" value="ACRNAN_Path_482.g1811.t1"/>
    <property type="gene ID" value="ACRNAN_Path_482.g1811"/>
</dbReference>
<dbReference type="GO" id="GO:0006313">
    <property type="term" value="P:DNA transposition"/>
    <property type="evidence" value="ECO:0007669"/>
    <property type="project" value="InterPro"/>
</dbReference>
<dbReference type="GO" id="GO:0015074">
    <property type="term" value="P:DNA integration"/>
    <property type="evidence" value="ECO:0007669"/>
    <property type="project" value="InterPro"/>
</dbReference>
<dbReference type="Gene3D" id="3.30.420.10">
    <property type="entry name" value="Ribonuclease H-like superfamily/Ribonuclease H"/>
    <property type="match status" value="1"/>
</dbReference>
<dbReference type="InterPro" id="IPR002492">
    <property type="entry name" value="Transposase_Tc1-like"/>
</dbReference>
<dbReference type="Proteomes" id="UP000887540">
    <property type="component" value="Unplaced"/>
</dbReference>
<proteinExistence type="predicted"/>
<name>A0A914C8P1_9BILA</name>
<evidence type="ECO:0000313" key="2">
    <source>
        <dbReference type="Proteomes" id="UP000887540"/>
    </source>
</evidence>
<accession>A0A914C8P1</accession>